<evidence type="ECO:0000313" key="1">
    <source>
        <dbReference type="EMBL" id="RIB10731.1"/>
    </source>
</evidence>
<dbReference type="EMBL" id="QKWP01001216">
    <property type="protein sequence ID" value="RIB10731.1"/>
    <property type="molecule type" value="Genomic_DNA"/>
</dbReference>
<keyword evidence="2" id="KW-1185">Reference proteome</keyword>
<dbReference type="AlphaFoldDB" id="A0A397UML9"/>
<name>A0A397UML9_9GLOM</name>
<gene>
    <name evidence="1" type="ORF">C2G38_2263686</name>
</gene>
<accession>A0A397UML9</accession>
<evidence type="ECO:0000313" key="2">
    <source>
        <dbReference type="Proteomes" id="UP000266673"/>
    </source>
</evidence>
<comment type="caution">
    <text evidence="1">The sequence shown here is derived from an EMBL/GenBank/DDBJ whole genome shotgun (WGS) entry which is preliminary data.</text>
</comment>
<proteinExistence type="predicted"/>
<dbReference type="Proteomes" id="UP000266673">
    <property type="component" value="Unassembled WGS sequence"/>
</dbReference>
<reference evidence="1 2" key="1">
    <citation type="submission" date="2018-06" db="EMBL/GenBank/DDBJ databases">
        <title>Comparative genomics reveals the genomic features of Rhizophagus irregularis, R. cerebriforme, R. diaphanum and Gigaspora rosea, and their symbiotic lifestyle signature.</title>
        <authorList>
            <person name="Morin E."/>
            <person name="San Clemente H."/>
            <person name="Chen E.C.H."/>
            <person name="De La Providencia I."/>
            <person name="Hainaut M."/>
            <person name="Kuo A."/>
            <person name="Kohler A."/>
            <person name="Murat C."/>
            <person name="Tang N."/>
            <person name="Roy S."/>
            <person name="Loubradou J."/>
            <person name="Henrissat B."/>
            <person name="Grigoriev I.V."/>
            <person name="Corradi N."/>
            <person name="Roux C."/>
            <person name="Martin F.M."/>
        </authorList>
    </citation>
    <scope>NUCLEOTIDE SEQUENCE [LARGE SCALE GENOMIC DNA]</scope>
    <source>
        <strain evidence="1 2">DAOM 194757</strain>
    </source>
</reference>
<organism evidence="1 2">
    <name type="scientific">Gigaspora rosea</name>
    <dbReference type="NCBI Taxonomy" id="44941"/>
    <lineage>
        <taxon>Eukaryota</taxon>
        <taxon>Fungi</taxon>
        <taxon>Fungi incertae sedis</taxon>
        <taxon>Mucoromycota</taxon>
        <taxon>Glomeromycotina</taxon>
        <taxon>Glomeromycetes</taxon>
        <taxon>Diversisporales</taxon>
        <taxon>Gigasporaceae</taxon>
        <taxon>Gigaspora</taxon>
    </lineage>
</organism>
<dbReference type="OrthoDB" id="5972937at2759"/>
<sequence>MSDKIKSKSKQCEECGISDSCKFRSLKNEKWREAERNGLVKVTWKDGIMLCHKCYMDLVENPLQRIKKGTKRVRVSVEEIGNEIETREAEEIQVGRAILEEGVEVVYENEEDTIIREEIEAIIRKNIMNEELESARAYYLDSVGTSNEGLNTLANIGITTTARAVDRKKRQFLAAHGEYVEKVLENHYSESALMLNVDDYHNIHVQRQPDTTSTSWAAHMATIIANPCPISAIPRNGALNPKIVDNELILKHLDERFIKNLGVSYHDRRQNYIGKCSDDSLIEQLTLHSYDDRLAEKKSNRHIQNTILFDFVESSLKSVEDYTKALQVVYNQRPMQEYLSNNAIPIVADWPGQFFIRKAIAHRLLLNNEIIPSFVTAFVPMIGPLHVSLNSRELVFKKNWFLFNNVYKGIFGQKKELGYEITDRHFPRGFVMSRKPFTTVLCDYLRCDRTDYANFLDDGKVLSCGHGYHNHCLEKCQFKCIICLEYLRGEITKNINSLKVSMKKKLGENEFIEEDTENIIDDNLDDSEAVGDVNTIENLLKNAKKSFSEL</sequence>
<protein>
    <submittedName>
        <fullName evidence="1">Uncharacterized protein</fullName>
    </submittedName>
</protein>